<dbReference type="VEuPathDB" id="FungiDB:A1Q1_06118"/>
<reference evidence="12 13" key="1">
    <citation type="journal article" date="2012" name="Eukaryot. Cell">
        <title>Draft genome sequence of CBS 2479, the standard type strain of Trichosporon asahii.</title>
        <authorList>
            <person name="Yang R.Y."/>
            <person name="Li H.T."/>
            <person name="Zhu H."/>
            <person name="Zhou G.P."/>
            <person name="Wang M."/>
            <person name="Wang L."/>
        </authorList>
    </citation>
    <scope>NUCLEOTIDE SEQUENCE [LARGE SCALE GENOMIC DNA]</scope>
    <source>
        <strain evidence="13">ATCC 90039 / CBS 2479 / JCM 2466 / KCTC 7840 / NCYC 2677 / UAMH 7654</strain>
    </source>
</reference>
<evidence type="ECO:0000256" key="11">
    <source>
        <dbReference type="SAM" id="MobiDB-lite"/>
    </source>
</evidence>
<evidence type="ECO:0000313" key="13">
    <source>
        <dbReference type="Proteomes" id="UP000002748"/>
    </source>
</evidence>
<dbReference type="PANTHER" id="PTHR12636">
    <property type="entry name" value="NEP1/MRA1"/>
    <property type="match status" value="1"/>
</dbReference>
<dbReference type="SUPFAM" id="SSF75217">
    <property type="entry name" value="alpha/beta knot"/>
    <property type="match status" value="1"/>
</dbReference>
<name>J4U5Q5_TRIAS</name>
<dbReference type="Gene3D" id="3.40.1280.10">
    <property type="match status" value="1"/>
</dbReference>
<keyword evidence="5" id="KW-0489">Methyltransferase</keyword>
<comment type="subcellular location">
    <subcellularLocation>
        <location evidence="1">Nucleus</location>
        <location evidence="1">Nucleolus</location>
    </subcellularLocation>
</comment>
<comment type="similarity">
    <text evidence="2">Belongs to the class IV-like SAM-binding methyltransferase superfamily. RNA methyltransferase NEP1 family.</text>
</comment>
<proteinExistence type="inferred from homology"/>
<organism evidence="12 13">
    <name type="scientific">Trichosporon asahii var. asahii (strain ATCC 90039 / CBS 2479 / JCM 2466 / KCTC 7840 / NBRC 103889/ NCYC 2677 / UAMH 7654)</name>
    <name type="common">Yeast</name>
    <dbReference type="NCBI Taxonomy" id="1186058"/>
    <lineage>
        <taxon>Eukaryota</taxon>
        <taxon>Fungi</taxon>
        <taxon>Dikarya</taxon>
        <taxon>Basidiomycota</taxon>
        <taxon>Agaricomycotina</taxon>
        <taxon>Tremellomycetes</taxon>
        <taxon>Trichosporonales</taxon>
        <taxon>Trichosporonaceae</taxon>
        <taxon>Trichosporon</taxon>
    </lineage>
</organism>
<evidence type="ECO:0000256" key="9">
    <source>
        <dbReference type="ARBA" id="ARBA00022884"/>
    </source>
</evidence>
<dbReference type="GO" id="GO:0019843">
    <property type="term" value="F:rRNA binding"/>
    <property type="evidence" value="ECO:0007669"/>
    <property type="project" value="UniProtKB-KW"/>
</dbReference>
<comment type="caution">
    <text evidence="12">The sequence shown here is derived from an EMBL/GenBank/DDBJ whole genome shotgun (WGS) entry which is preliminary data.</text>
</comment>
<dbReference type="KEGG" id="tasa:A1Q1_06118"/>
<dbReference type="OrthoDB" id="269804at2759"/>
<dbReference type="RefSeq" id="XP_014176802.1">
    <property type="nucleotide sequence ID" value="XM_014321327.1"/>
</dbReference>
<keyword evidence="10" id="KW-0539">Nucleus</keyword>
<dbReference type="InterPro" id="IPR005304">
    <property type="entry name" value="Rbsml_bgen_MeTrfase_EMG1/NEP1"/>
</dbReference>
<dbReference type="CDD" id="cd18088">
    <property type="entry name" value="Nep1-like"/>
    <property type="match status" value="1"/>
</dbReference>
<keyword evidence="9" id="KW-0694">RNA-binding</keyword>
<dbReference type="GO" id="GO:0032040">
    <property type="term" value="C:small-subunit processome"/>
    <property type="evidence" value="ECO:0007669"/>
    <property type="project" value="TreeGrafter"/>
</dbReference>
<dbReference type="Proteomes" id="UP000002748">
    <property type="component" value="Unassembled WGS sequence"/>
</dbReference>
<dbReference type="FunFam" id="3.40.1280.10:FF:000003">
    <property type="entry name" value="Ribosomal RNA small subunit methyltransferase"/>
    <property type="match status" value="1"/>
</dbReference>
<evidence type="ECO:0000256" key="5">
    <source>
        <dbReference type="ARBA" id="ARBA00022603"/>
    </source>
</evidence>
<dbReference type="InterPro" id="IPR029028">
    <property type="entry name" value="Alpha/beta_knot_MTases"/>
</dbReference>
<keyword evidence="6" id="KW-0808">Transferase</keyword>
<feature type="region of interest" description="Disordered" evidence="11">
    <location>
        <begin position="1"/>
        <end position="77"/>
    </location>
</feature>
<evidence type="ECO:0000256" key="8">
    <source>
        <dbReference type="ARBA" id="ARBA00022730"/>
    </source>
</evidence>
<keyword evidence="4" id="KW-0698">rRNA processing</keyword>
<dbReference type="InterPro" id="IPR029026">
    <property type="entry name" value="tRNA_m1G_MTases_N"/>
</dbReference>
<evidence type="ECO:0000256" key="4">
    <source>
        <dbReference type="ARBA" id="ARBA00022552"/>
    </source>
</evidence>
<dbReference type="HOGENOM" id="CLU_055846_0_0_1"/>
<accession>J4U5Q5</accession>
<dbReference type="GeneID" id="25989630"/>
<evidence type="ECO:0000256" key="7">
    <source>
        <dbReference type="ARBA" id="ARBA00022691"/>
    </source>
</evidence>
<evidence type="ECO:0000313" key="12">
    <source>
        <dbReference type="EMBL" id="EJT45355.1"/>
    </source>
</evidence>
<sequence>MSTRNFSQPKRRGSNSMLPPPKTSKMSAEAPVFQPRPKMEEEDPAVAASAASAPNPSVTTGEGGQIHGGAKEIDSDTREKLNAAVAASRVTRPLPCSRRPAAAANMVPQAATTVKTGEEKENRRRLIVVLSQACLEAYKINSSSSKGKDAKYALLNCDDHQGILAKTGRDIADARPDITHQCLLTLLDSPLNKAGLLQVYIHTAKGVLIEVNPSVRIPRTFKRFSGLMVQLLHKLSIRGVQGSEKLLRVIKNPITDHLPTNTIKLTLSGDAPTVRLSQFLPTLPETHSICVFVGAMARGPDNFADHYVDQKISISDYSLSASVACGKFCCAMEELWDIV</sequence>
<feature type="compositionally biased region" description="Low complexity" evidence="11">
    <location>
        <begin position="45"/>
        <end position="58"/>
    </location>
</feature>
<dbReference type="GO" id="GO:0070037">
    <property type="term" value="F:rRNA (pseudouridine) methyltransferase activity"/>
    <property type="evidence" value="ECO:0007669"/>
    <property type="project" value="InterPro"/>
</dbReference>
<protein>
    <submittedName>
        <fullName evidence="12">Protein required for the maturation of the 18S rRNA and 40S ribosome production, Emg1p</fullName>
    </submittedName>
</protein>
<gene>
    <name evidence="12" type="ORF">A1Q1_06118</name>
</gene>
<keyword evidence="3" id="KW-0690">Ribosome biogenesis</keyword>
<dbReference type="EMBL" id="ALBS01000327">
    <property type="protein sequence ID" value="EJT45355.1"/>
    <property type="molecule type" value="Genomic_DNA"/>
</dbReference>
<evidence type="ECO:0000256" key="3">
    <source>
        <dbReference type="ARBA" id="ARBA00022517"/>
    </source>
</evidence>
<keyword evidence="7" id="KW-0949">S-adenosyl-L-methionine</keyword>
<evidence type="ECO:0000256" key="6">
    <source>
        <dbReference type="ARBA" id="ARBA00022679"/>
    </source>
</evidence>
<evidence type="ECO:0000256" key="10">
    <source>
        <dbReference type="ARBA" id="ARBA00023242"/>
    </source>
</evidence>
<evidence type="ECO:0000256" key="2">
    <source>
        <dbReference type="ARBA" id="ARBA00008115"/>
    </source>
</evidence>
<keyword evidence="8" id="KW-0699">rRNA-binding</keyword>
<dbReference type="PANTHER" id="PTHR12636:SF5">
    <property type="entry name" value="RIBOSOMAL RNA SMALL SUBUNIT METHYLTRANSFERASE NEP1"/>
    <property type="match status" value="1"/>
</dbReference>
<dbReference type="AlphaFoldDB" id="J4U5Q5"/>
<dbReference type="Pfam" id="PF03587">
    <property type="entry name" value="EMG1"/>
    <property type="match status" value="1"/>
</dbReference>
<evidence type="ECO:0000256" key="1">
    <source>
        <dbReference type="ARBA" id="ARBA00004604"/>
    </source>
</evidence>
<dbReference type="GO" id="GO:0070475">
    <property type="term" value="P:rRNA base methylation"/>
    <property type="evidence" value="ECO:0007669"/>
    <property type="project" value="InterPro"/>
</dbReference>